<organism evidence="2 3">
    <name type="scientific">Oikopleura dioica</name>
    <name type="common">Tunicate</name>
    <dbReference type="NCBI Taxonomy" id="34765"/>
    <lineage>
        <taxon>Eukaryota</taxon>
        <taxon>Metazoa</taxon>
        <taxon>Chordata</taxon>
        <taxon>Tunicata</taxon>
        <taxon>Appendicularia</taxon>
        <taxon>Copelata</taxon>
        <taxon>Oikopleuridae</taxon>
        <taxon>Oikopleura</taxon>
    </lineage>
</organism>
<accession>A0ABN7SQ12</accession>
<evidence type="ECO:0000313" key="3">
    <source>
        <dbReference type="Proteomes" id="UP001158576"/>
    </source>
</evidence>
<reference evidence="2 3" key="1">
    <citation type="submission" date="2021-04" db="EMBL/GenBank/DDBJ databases">
        <authorList>
            <person name="Bliznina A."/>
        </authorList>
    </citation>
    <scope>NUCLEOTIDE SEQUENCE [LARGE SCALE GENOMIC DNA]</scope>
</reference>
<sequence length="97" mass="11503">MYNLATNADVAEPYYFNRSHRVYDEETGGLPLPRTRKTNNNVATEPRCCSFWSFFRGTIIWSLIVLLLFMMICVYDHMFAKPRFEDALWLLEKAKRT</sequence>
<evidence type="ECO:0000256" key="1">
    <source>
        <dbReference type="SAM" id="Phobius"/>
    </source>
</evidence>
<proteinExistence type="predicted"/>
<keyword evidence="1" id="KW-0472">Membrane</keyword>
<dbReference type="Proteomes" id="UP001158576">
    <property type="component" value="Chromosome XSR"/>
</dbReference>
<evidence type="ECO:0000313" key="2">
    <source>
        <dbReference type="EMBL" id="CAG5099168.1"/>
    </source>
</evidence>
<feature type="transmembrane region" description="Helical" evidence="1">
    <location>
        <begin position="54"/>
        <end position="75"/>
    </location>
</feature>
<protein>
    <submittedName>
        <fullName evidence="2">Oidioi.mRNA.OKI2018_I69.XSR.g16313.t1.cds</fullName>
    </submittedName>
</protein>
<keyword evidence="1" id="KW-0812">Transmembrane</keyword>
<dbReference type="EMBL" id="OU015569">
    <property type="protein sequence ID" value="CAG5099168.1"/>
    <property type="molecule type" value="Genomic_DNA"/>
</dbReference>
<keyword evidence="3" id="KW-1185">Reference proteome</keyword>
<gene>
    <name evidence="2" type="ORF">OKIOD_LOCUS7871</name>
</gene>
<name>A0ABN7SQ12_OIKDI</name>
<keyword evidence="1" id="KW-1133">Transmembrane helix</keyword>